<dbReference type="PROSITE" id="PS51257">
    <property type="entry name" value="PROKAR_LIPOPROTEIN"/>
    <property type="match status" value="1"/>
</dbReference>
<comment type="caution">
    <text evidence="1">The sequence shown here is derived from an EMBL/GenBank/DDBJ whole genome shotgun (WGS) entry which is preliminary data.</text>
</comment>
<name>A0ABP8NP99_9BACT</name>
<proteinExistence type="predicted"/>
<gene>
    <name evidence="1" type="ORF">GCM10023093_26940</name>
</gene>
<dbReference type="EMBL" id="BAABFA010000019">
    <property type="protein sequence ID" value="GAA4468741.1"/>
    <property type="molecule type" value="Genomic_DNA"/>
</dbReference>
<organism evidence="1 2">
    <name type="scientific">Nemorincola caseinilytica</name>
    <dbReference type="NCBI Taxonomy" id="2054315"/>
    <lineage>
        <taxon>Bacteria</taxon>
        <taxon>Pseudomonadati</taxon>
        <taxon>Bacteroidota</taxon>
        <taxon>Chitinophagia</taxon>
        <taxon>Chitinophagales</taxon>
        <taxon>Chitinophagaceae</taxon>
        <taxon>Nemorincola</taxon>
    </lineage>
</organism>
<accession>A0ABP8NP99</accession>
<keyword evidence="2" id="KW-1185">Reference proteome</keyword>
<dbReference type="Proteomes" id="UP001500067">
    <property type="component" value="Unassembled WGS sequence"/>
</dbReference>
<evidence type="ECO:0000313" key="2">
    <source>
        <dbReference type="Proteomes" id="UP001500067"/>
    </source>
</evidence>
<dbReference type="RefSeq" id="WP_345084117.1">
    <property type="nucleotide sequence ID" value="NZ_BAABFA010000019.1"/>
</dbReference>
<protein>
    <submittedName>
        <fullName evidence="1">Uncharacterized protein</fullName>
    </submittedName>
</protein>
<evidence type="ECO:0000313" key="1">
    <source>
        <dbReference type="EMBL" id="GAA4468741.1"/>
    </source>
</evidence>
<reference evidence="2" key="1">
    <citation type="journal article" date="2019" name="Int. J. Syst. Evol. Microbiol.">
        <title>The Global Catalogue of Microorganisms (GCM) 10K type strain sequencing project: providing services to taxonomists for standard genome sequencing and annotation.</title>
        <authorList>
            <consortium name="The Broad Institute Genomics Platform"/>
            <consortium name="The Broad Institute Genome Sequencing Center for Infectious Disease"/>
            <person name="Wu L."/>
            <person name="Ma J."/>
        </authorList>
    </citation>
    <scope>NUCLEOTIDE SEQUENCE [LARGE SCALE GENOMIC DNA]</scope>
    <source>
        <strain evidence="2">JCM 32105</strain>
    </source>
</reference>
<sequence>MVHRILLIGCILLAIAACRRRDKCNVAAITVVNRTERAVYCRFAQVSDSFDWKEMSKLFGENPRNVGRQQHGDSTYFALPSYTEKRELIYEPYRCIGDYFDPGDPLKGMFIFFIDSAAVDTMSWDTVKTHNIYSKLYKLNYQDMEKIGWTVQYSLP</sequence>